<dbReference type="EMBL" id="KN459879">
    <property type="protein sequence ID" value="KHG30752.1"/>
    <property type="molecule type" value="Genomic_DNA"/>
</dbReference>
<reference evidence="2" key="1">
    <citation type="submission" date="2014-09" db="EMBL/GenBank/DDBJ databases">
        <authorList>
            <person name="Mudge J."/>
            <person name="Ramaraj T."/>
            <person name="Lindquist I.E."/>
            <person name="Bharti A.K."/>
            <person name="Sundararajan A."/>
            <person name="Cameron C.T."/>
            <person name="Woodward J.E."/>
            <person name="May G.D."/>
            <person name="Brubaker C."/>
            <person name="Broadhvest J."/>
            <person name="Wilkins T.A."/>
        </authorList>
    </citation>
    <scope>NUCLEOTIDE SEQUENCE</scope>
    <source>
        <strain evidence="2">cv. AKA8401</strain>
    </source>
</reference>
<evidence type="ECO:0000313" key="2">
    <source>
        <dbReference type="Proteomes" id="UP000032142"/>
    </source>
</evidence>
<accession>A0A0B0Q0N7</accession>
<organism evidence="1 2">
    <name type="scientific">Gossypium arboreum</name>
    <name type="common">Tree cotton</name>
    <name type="synonym">Gossypium nanking</name>
    <dbReference type="NCBI Taxonomy" id="29729"/>
    <lineage>
        <taxon>Eukaryota</taxon>
        <taxon>Viridiplantae</taxon>
        <taxon>Streptophyta</taxon>
        <taxon>Embryophyta</taxon>
        <taxon>Tracheophyta</taxon>
        <taxon>Spermatophyta</taxon>
        <taxon>Magnoliopsida</taxon>
        <taxon>eudicotyledons</taxon>
        <taxon>Gunneridae</taxon>
        <taxon>Pentapetalae</taxon>
        <taxon>rosids</taxon>
        <taxon>malvids</taxon>
        <taxon>Malvales</taxon>
        <taxon>Malvaceae</taxon>
        <taxon>Malvoideae</taxon>
        <taxon>Gossypium</taxon>
    </lineage>
</organism>
<dbReference type="AlphaFoldDB" id="A0A0B0Q0N7"/>
<proteinExistence type="predicted"/>
<sequence length="44" mass="5185">MALVSFTRQGNHVRQCQDMALIYYDKAKIPCKTMRRHGNGEFIR</sequence>
<evidence type="ECO:0000313" key="1">
    <source>
        <dbReference type="EMBL" id="KHG30752.1"/>
    </source>
</evidence>
<keyword evidence="2" id="KW-1185">Reference proteome</keyword>
<protein>
    <submittedName>
        <fullName evidence="1">Uncharacterized protein</fullName>
    </submittedName>
</protein>
<name>A0A0B0Q0N7_GOSAR</name>
<dbReference type="Proteomes" id="UP000032142">
    <property type="component" value="Unassembled WGS sequence"/>
</dbReference>
<gene>
    <name evidence="1" type="ORF">F383_11984</name>
</gene>